<name>A0A553I7G5_9PEZI</name>
<organism evidence="6 7">
    <name type="scientific">Xylaria flabelliformis</name>
    <dbReference type="NCBI Taxonomy" id="2512241"/>
    <lineage>
        <taxon>Eukaryota</taxon>
        <taxon>Fungi</taxon>
        <taxon>Dikarya</taxon>
        <taxon>Ascomycota</taxon>
        <taxon>Pezizomycotina</taxon>
        <taxon>Sordariomycetes</taxon>
        <taxon>Xylariomycetidae</taxon>
        <taxon>Xylariales</taxon>
        <taxon>Xylariaceae</taxon>
        <taxon>Xylaria</taxon>
    </lineage>
</organism>
<feature type="transmembrane region" description="Helical" evidence="5">
    <location>
        <begin position="50"/>
        <end position="72"/>
    </location>
</feature>
<dbReference type="InterPro" id="IPR050598">
    <property type="entry name" value="AminoAcid_Transporter"/>
</dbReference>
<dbReference type="PIRSF" id="PIRSF006060">
    <property type="entry name" value="AA_transporter"/>
    <property type="match status" value="1"/>
</dbReference>
<feature type="transmembrane region" description="Helical" evidence="5">
    <location>
        <begin position="284"/>
        <end position="306"/>
    </location>
</feature>
<dbReference type="STRING" id="2512241.A0A553I7G5"/>
<dbReference type="EMBL" id="VFLP01000012">
    <property type="protein sequence ID" value="TRX96147.1"/>
    <property type="molecule type" value="Genomic_DNA"/>
</dbReference>
<evidence type="ECO:0000313" key="7">
    <source>
        <dbReference type="Proteomes" id="UP000319160"/>
    </source>
</evidence>
<dbReference type="GO" id="GO:0016020">
    <property type="term" value="C:membrane"/>
    <property type="evidence" value="ECO:0007669"/>
    <property type="project" value="UniProtKB-SubCell"/>
</dbReference>
<gene>
    <name evidence="6" type="ORF">FHL15_002871</name>
</gene>
<feature type="transmembrane region" description="Helical" evidence="5">
    <location>
        <begin position="84"/>
        <end position="105"/>
    </location>
</feature>
<proteinExistence type="predicted"/>
<reference evidence="7" key="1">
    <citation type="submission" date="2019-06" db="EMBL/GenBank/DDBJ databases">
        <title>Draft genome sequence of the griseofulvin-producing fungus Xylaria cubensis strain G536.</title>
        <authorList>
            <person name="Mead M.E."/>
            <person name="Raja H.A."/>
            <person name="Steenwyk J.L."/>
            <person name="Knowles S.L."/>
            <person name="Oberlies N.H."/>
            <person name="Rokas A."/>
        </authorList>
    </citation>
    <scope>NUCLEOTIDE SEQUENCE [LARGE SCALE GENOMIC DNA]</scope>
    <source>
        <strain evidence="7">G536</strain>
    </source>
</reference>
<dbReference type="GO" id="GO:0015179">
    <property type="term" value="F:L-amino acid transmembrane transporter activity"/>
    <property type="evidence" value="ECO:0007669"/>
    <property type="project" value="TreeGrafter"/>
</dbReference>
<comment type="caution">
    <text evidence="6">The sequence shown here is derived from an EMBL/GenBank/DDBJ whole genome shotgun (WGS) entry which is preliminary data.</text>
</comment>
<keyword evidence="3 5" id="KW-1133">Transmembrane helix</keyword>
<evidence type="ECO:0000256" key="5">
    <source>
        <dbReference type="SAM" id="Phobius"/>
    </source>
</evidence>
<evidence type="ECO:0000256" key="2">
    <source>
        <dbReference type="ARBA" id="ARBA00022692"/>
    </source>
</evidence>
<feature type="transmembrane region" description="Helical" evidence="5">
    <location>
        <begin position="516"/>
        <end position="535"/>
    </location>
</feature>
<feature type="transmembrane region" description="Helical" evidence="5">
    <location>
        <begin position="170"/>
        <end position="191"/>
    </location>
</feature>
<dbReference type="InterPro" id="IPR002293">
    <property type="entry name" value="AA/rel_permease1"/>
</dbReference>
<evidence type="ECO:0000256" key="3">
    <source>
        <dbReference type="ARBA" id="ARBA00022989"/>
    </source>
</evidence>
<evidence type="ECO:0000313" key="6">
    <source>
        <dbReference type="EMBL" id="TRX96147.1"/>
    </source>
</evidence>
<dbReference type="Proteomes" id="UP000319160">
    <property type="component" value="Unassembled WGS sequence"/>
</dbReference>
<evidence type="ECO:0000256" key="4">
    <source>
        <dbReference type="ARBA" id="ARBA00023136"/>
    </source>
</evidence>
<comment type="subcellular location">
    <subcellularLocation>
        <location evidence="1">Membrane</location>
        <topology evidence="1">Multi-pass membrane protein</topology>
    </subcellularLocation>
</comment>
<dbReference type="Pfam" id="PF13520">
    <property type="entry name" value="AA_permease_2"/>
    <property type="match status" value="1"/>
</dbReference>
<protein>
    <recommendedName>
        <fullName evidence="8">Amino acid permease/ SLC12A domain-containing protein</fullName>
    </recommendedName>
</protein>
<dbReference type="OrthoDB" id="10062876at2759"/>
<sequence length="549" mass="59307">MSITYQDLSGNDPQDRMIDEQTNVHSALLRGSDNNDQLRPRREKATVTRLNCLALVIGLQIGSGIFSTPSLIAQHVRSPAEALGVFLVAGLLVWTGAASFIELGLRVPSNGGIQEYLRAGWGDYTGYLFSWIWVGVVRPAGNAVISTIFADYLLKALRPSDPILPWTTKIVALGCVASLTIINCLGATAGAKAANVFMVLKLAALGSIIGIGFSIYLLGYGEGVPASDAGWLGRDQAGPSNPDIWESLGSISTAVFAALFCYGGWESAAFVTGDMENPTKDLPVVINGAMTLVIAGFLLMNASLYIGLPFDVVRESKAVAVVSCPFLRPAGTDVYRQADEALGVCKSNNRSVGWSRFHHCSGYISYGCCQRKHLCGYKALCSSRTACLFSSDSGKLTLPYRTRRGILLSPNVGLAIPAAYSSPCEADAEITMGVFSARISIAFEWNPYVVFHIEMIKFFCYMMSVLGIFILRQRTDKQMQVGSDPTYETTYRTWIGNPIIFASVSGLLIVRGALSAPLQAPMILAIGVLALAVFYRKFNFRPYELPSPA</sequence>
<evidence type="ECO:0000256" key="1">
    <source>
        <dbReference type="ARBA" id="ARBA00004141"/>
    </source>
</evidence>
<feature type="transmembrane region" description="Helical" evidence="5">
    <location>
        <begin position="198"/>
        <end position="218"/>
    </location>
</feature>
<feature type="transmembrane region" description="Helical" evidence="5">
    <location>
        <begin position="251"/>
        <end position="272"/>
    </location>
</feature>
<keyword evidence="7" id="KW-1185">Reference proteome</keyword>
<dbReference type="PANTHER" id="PTHR11785">
    <property type="entry name" value="AMINO ACID TRANSPORTER"/>
    <property type="match status" value="1"/>
</dbReference>
<dbReference type="Gene3D" id="1.20.1740.10">
    <property type="entry name" value="Amino acid/polyamine transporter I"/>
    <property type="match status" value="1"/>
</dbReference>
<keyword evidence="4 5" id="KW-0472">Membrane</keyword>
<evidence type="ECO:0008006" key="8">
    <source>
        <dbReference type="Google" id="ProtNLM"/>
    </source>
</evidence>
<feature type="transmembrane region" description="Helical" evidence="5">
    <location>
        <begin position="449"/>
        <end position="471"/>
    </location>
</feature>
<accession>A0A553I7G5</accession>
<dbReference type="AlphaFoldDB" id="A0A553I7G5"/>
<dbReference type="PANTHER" id="PTHR11785:SF402">
    <property type="entry name" value="AMINO ACID TRANSPORTER (EUROFUNG)"/>
    <property type="match status" value="1"/>
</dbReference>
<feature type="transmembrane region" description="Helical" evidence="5">
    <location>
        <begin position="126"/>
        <end position="150"/>
    </location>
</feature>
<feature type="transmembrane region" description="Helical" evidence="5">
    <location>
        <begin position="491"/>
        <end position="510"/>
    </location>
</feature>
<keyword evidence="2 5" id="KW-0812">Transmembrane</keyword>